<protein>
    <submittedName>
        <fullName evidence="1">Uncharacterized protein</fullName>
    </submittedName>
</protein>
<evidence type="ECO:0000313" key="1">
    <source>
        <dbReference type="EMBL" id="URD92353.1"/>
    </source>
</evidence>
<dbReference type="EMBL" id="CP097505">
    <property type="protein sequence ID" value="URD92353.1"/>
    <property type="molecule type" value="Genomic_DNA"/>
</dbReference>
<evidence type="ECO:0000313" key="2">
    <source>
        <dbReference type="Proteomes" id="UP001055439"/>
    </source>
</evidence>
<dbReference type="Proteomes" id="UP001055439">
    <property type="component" value="Chromosome 3"/>
</dbReference>
<sequence length="36" mass="3935">MLHGLAVSFCSTSPSVVFLFHQCGGERVRGRDRNLG</sequence>
<keyword evidence="2" id="KW-1185">Reference proteome</keyword>
<organism evidence="1 2">
    <name type="scientific">Musa troglodytarum</name>
    <name type="common">fe'i banana</name>
    <dbReference type="NCBI Taxonomy" id="320322"/>
    <lineage>
        <taxon>Eukaryota</taxon>
        <taxon>Viridiplantae</taxon>
        <taxon>Streptophyta</taxon>
        <taxon>Embryophyta</taxon>
        <taxon>Tracheophyta</taxon>
        <taxon>Spermatophyta</taxon>
        <taxon>Magnoliopsida</taxon>
        <taxon>Liliopsida</taxon>
        <taxon>Zingiberales</taxon>
        <taxon>Musaceae</taxon>
        <taxon>Musa</taxon>
    </lineage>
</organism>
<accession>A0A9E7JT18</accession>
<reference evidence="1" key="1">
    <citation type="submission" date="2022-05" db="EMBL/GenBank/DDBJ databases">
        <title>The Musa troglodytarum L. genome provides insights into the mechanism of non-climacteric behaviour and enrichment of carotenoids.</title>
        <authorList>
            <person name="Wang J."/>
        </authorList>
    </citation>
    <scope>NUCLEOTIDE SEQUENCE</scope>
    <source>
        <tissue evidence="1">Leaf</tissue>
    </source>
</reference>
<name>A0A9E7JT18_9LILI</name>
<dbReference type="AlphaFoldDB" id="A0A9E7JT18"/>
<proteinExistence type="predicted"/>
<gene>
    <name evidence="1" type="ORF">MUK42_33121</name>
</gene>